<dbReference type="Gene3D" id="3.40.1010.10">
    <property type="entry name" value="Cobalt-precorrin-4 Transmethylase, Domain 1"/>
    <property type="match status" value="1"/>
</dbReference>
<evidence type="ECO:0000256" key="3">
    <source>
        <dbReference type="ARBA" id="ARBA00022603"/>
    </source>
</evidence>
<dbReference type="InterPro" id="IPR012818">
    <property type="entry name" value="CbiE"/>
</dbReference>
<evidence type="ECO:0000256" key="5">
    <source>
        <dbReference type="ARBA" id="ARBA00022691"/>
    </source>
</evidence>
<evidence type="ECO:0000313" key="7">
    <source>
        <dbReference type="EMBL" id="GAA3355736.1"/>
    </source>
</evidence>
<dbReference type="InterPro" id="IPR050714">
    <property type="entry name" value="Cobalamin_biosynth_MTase"/>
</dbReference>
<keyword evidence="5" id="KW-0949">S-adenosyl-L-methionine</keyword>
<evidence type="ECO:0000256" key="4">
    <source>
        <dbReference type="ARBA" id="ARBA00022679"/>
    </source>
</evidence>
<dbReference type="PANTHER" id="PTHR43182:SF1">
    <property type="entry name" value="COBALT-PRECORRIN-7 C(5)-METHYLTRANSFERASE"/>
    <property type="match status" value="1"/>
</dbReference>
<evidence type="ECO:0000256" key="2">
    <source>
        <dbReference type="ARBA" id="ARBA00022573"/>
    </source>
</evidence>
<dbReference type="InterPro" id="IPR014777">
    <property type="entry name" value="4pyrrole_Mease_sub1"/>
</dbReference>
<evidence type="ECO:0000259" key="6">
    <source>
        <dbReference type="Pfam" id="PF00590"/>
    </source>
</evidence>
<accession>A0ABP6RKI4</accession>
<keyword evidence="3" id="KW-0489">Methyltransferase</keyword>
<protein>
    <submittedName>
        <fullName evidence="7">Bifunctional cobalt-precorrin-7 (C(5))-methyltransferase/cobalt-precorrin-6B (C(15))-methyltransferase</fullName>
    </submittedName>
</protein>
<name>A0ABP6RKI4_9PSEU</name>
<keyword evidence="2" id="KW-0169">Cobalamin biosynthesis</keyword>
<keyword evidence="4" id="KW-0808">Transferase</keyword>
<gene>
    <name evidence="7" type="ORF">GCM10020366_17030</name>
</gene>
<comment type="pathway">
    <text evidence="1">Cofactor biosynthesis; adenosylcobalamin biosynthesis.</text>
</comment>
<dbReference type="InterPro" id="IPR029063">
    <property type="entry name" value="SAM-dependent_MTases_sf"/>
</dbReference>
<dbReference type="CDD" id="cd11644">
    <property type="entry name" value="Precorrin-6Y-MT"/>
    <property type="match status" value="1"/>
</dbReference>
<dbReference type="EMBL" id="BAAAYK010000038">
    <property type="protein sequence ID" value="GAA3355736.1"/>
    <property type="molecule type" value="Genomic_DNA"/>
</dbReference>
<dbReference type="SUPFAM" id="SSF53335">
    <property type="entry name" value="S-adenosyl-L-methionine-dependent methyltransferases"/>
    <property type="match status" value="1"/>
</dbReference>
<evidence type="ECO:0000313" key="8">
    <source>
        <dbReference type="Proteomes" id="UP001500483"/>
    </source>
</evidence>
<dbReference type="InterPro" id="IPR035996">
    <property type="entry name" value="4pyrrol_Methylase_sf"/>
</dbReference>
<organism evidence="7 8">
    <name type="scientific">Saccharopolyspora gregorii</name>
    <dbReference type="NCBI Taxonomy" id="33914"/>
    <lineage>
        <taxon>Bacteria</taxon>
        <taxon>Bacillati</taxon>
        <taxon>Actinomycetota</taxon>
        <taxon>Actinomycetes</taxon>
        <taxon>Pseudonocardiales</taxon>
        <taxon>Pseudonocardiaceae</taxon>
        <taxon>Saccharopolyspora</taxon>
    </lineage>
</organism>
<evidence type="ECO:0000256" key="1">
    <source>
        <dbReference type="ARBA" id="ARBA00004953"/>
    </source>
</evidence>
<feature type="domain" description="Tetrapyrrole methylase" evidence="6">
    <location>
        <begin position="14"/>
        <end position="184"/>
    </location>
</feature>
<keyword evidence="8" id="KW-1185">Reference proteome</keyword>
<dbReference type="Proteomes" id="UP001500483">
    <property type="component" value="Unassembled WGS sequence"/>
</dbReference>
<dbReference type="InterPro" id="IPR000878">
    <property type="entry name" value="4pyrrol_Mease"/>
</dbReference>
<dbReference type="SUPFAM" id="SSF53790">
    <property type="entry name" value="Tetrapyrrole methylase"/>
    <property type="match status" value="1"/>
</dbReference>
<reference evidence="8" key="1">
    <citation type="journal article" date="2019" name="Int. J. Syst. Evol. Microbiol.">
        <title>The Global Catalogue of Microorganisms (GCM) 10K type strain sequencing project: providing services to taxonomists for standard genome sequencing and annotation.</title>
        <authorList>
            <consortium name="The Broad Institute Genomics Platform"/>
            <consortium name="The Broad Institute Genome Sequencing Center for Infectious Disease"/>
            <person name="Wu L."/>
            <person name="Ma J."/>
        </authorList>
    </citation>
    <scope>NUCLEOTIDE SEQUENCE [LARGE SCALE GENOMIC DNA]</scope>
    <source>
        <strain evidence="8">JCM 9687</strain>
    </source>
</reference>
<dbReference type="PANTHER" id="PTHR43182">
    <property type="entry name" value="COBALT-PRECORRIN-6B C(15)-METHYLTRANSFERASE (DECARBOXYLATING)"/>
    <property type="match status" value="1"/>
</dbReference>
<comment type="caution">
    <text evidence="7">The sequence shown here is derived from an EMBL/GenBank/DDBJ whole genome shotgun (WGS) entry which is preliminary data.</text>
</comment>
<dbReference type="Gene3D" id="3.40.50.150">
    <property type="entry name" value="Vaccinia Virus protein VP39"/>
    <property type="match status" value="1"/>
</dbReference>
<proteinExistence type="predicted"/>
<sequence>MEDVTVTVIGIDGAELPAGAAEVLGSARLVVGSRRHLDAHAPQQARSLDLAQWSQALGALTSLAGEETGVVLVDGDPGFFGVLRELRERGVRCAVTPAAPNVARLMARLGRPWDSVPVAAASEDDLPRVLNLCRARPAVLVLSGPGAGPARLASGLTGWRRTLVVGEDLGGEGEKITTATPEEAAQRSWRPDAVVLCAAEPKEVGARGWLAGGEVLPPANGWALSEDEFSHRDGEVTPAEVRAVALADLAARPGALIWDVGAGSGSVAVECARLGAATIAVESDETQVVRLITNAAGHGVDVRVVERAAPDSLRELPKPDGVFVGGGGPDVVAACAHAGASRIVVELTELERVGPTREALRTAGYQVRGVQLAASRLVELADGGSKLEPTAPVVLVSGHRKADS</sequence>
<dbReference type="Pfam" id="PF00590">
    <property type="entry name" value="TP_methylase"/>
    <property type="match status" value="1"/>
</dbReference>